<keyword evidence="3 6" id="KW-1133">Transmembrane helix</keyword>
<keyword evidence="4 6" id="KW-0472">Membrane</keyword>
<evidence type="ECO:0000256" key="1">
    <source>
        <dbReference type="ARBA" id="ARBA00004370"/>
    </source>
</evidence>
<dbReference type="InterPro" id="IPR017452">
    <property type="entry name" value="GPCR_Rhodpsn_7TM"/>
</dbReference>
<evidence type="ECO:0000256" key="2">
    <source>
        <dbReference type="ARBA" id="ARBA00022692"/>
    </source>
</evidence>
<dbReference type="PROSITE" id="PS50262">
    <property type="entry name" value="G_PROTEIN_RECEP_F1_2"/>
    <property type="match status" value="1"/>
</dbReference>
<protein>
    <recommendedName>
        <fullName evidence="7">G-protein coupled receptors family 1 profile domain-containing protein</fullName>
    </recommendedName>
</protein>
<evidence type="ECO:0000313" key="8">
    <source>
        <dbReference type="EMBL" id="ULT84123.1"/>
    </source>
</evidence>
<dbReference type="InterPro" id="IPR053093">
    <property type="entry name" value="GPCR-like"/>
</dbReference>
<feature type="transmembrane region" description="Helical" evidence="6">
    <location>
        <begin position="136"/>
        <end position="157"/>
    </location>
</feature>
<dbReference type="PANTHER" id="PTHR47760">
    <property type="entry name" value="G-PROTEIN COUPLED RECEPTOR B0563.6-LIKE PROTEIN-RELATED"/>
    <property type="match status" value="1"/>
</dbReference>
<evidence type="ECO:0000259" key="7">
    <source>
        <dbReference type="PROSITE" id="PS50262"/>
    </source>
</evidence>
<evidence type="ECO:0000256" key="6">
    <source>
        <dbReference type="SAM" id="Phobius"/>
    </source>
</evidence>
<organism evidence="8 9">
    <name type="scientific">Caenorhabditis briggsae</name>
    <dbReference type="NCBI Taxonomy" id="6238"/>
    <lineage>
        <taxon>Eukaryota</taxon>
        <taxon>Metazoa</taxon>
        <taxon>Ecdysozoa</taxon>
        <taxon>Nematoda</taxon>
        <taxon>Chromadorea</taxon>
        <taxon>Rhabditida</taxon>
        <taxon>Rhabditina</taxon>
        <taxon>Rhabditomorpha</taxon>
        <taxon>Rhabditoidea</taxon>
        <taxon>Rhabditidae</taxon>
        <taxon>Peloderinae</taxon>
        <taxon>Caenorhabditis</taxon>
    </lineage>
</organism>
<dbReference type="PROSITE" id="PS00237">
    <property type="entry name" value="G_PROTEIN_RECEP_F1_1"/>
    <property type="match status" value="1"/>
</dbReference>
<name>A0AAE8ZSW9_CAEBR</name>
<dbReference type="InterPro" id="IPR000276">
    <property type="entry name" value="GPCR_Rhodpsn"/>
</dbReference>
<feature type="transmembrane region" description="Helical" evidence="6">
    <location>
        <begin position="233"/>
        <end position="252"/>
    </location>
</feature>
<dbReference type="SUPFAM" id="SSF81321">
    <property type="entry name" value="Family A G protein-coupled receptor-like"/>
    <property type="match status" value="1"/>
</dbReference>
<dbReference type="AlphaFoldDB" id="A0AAE8ZSW9"/>
<comment type="subcellular location">
    <subcellularLocation>
        <location evidence="1">Membrane</location>
    </subcellularLocation>
</comment>
<dbReference type="PANTHER" id="PTHR47760:SF4">
    <property type="entry name" value="G-PROTEIN COUPLED RECEPTORS FAMILY 1 PROFILE DOMAIN-CONTAINING PROTEIN"/>
    <property type="match status" value="1"/>
</dbReference>
<feature type="transmembrane region" description="Helical" evidence="6">
    <location>
        <begin position="304"/>
        <end position="328"/>
    </location>
</feature>
<dbReference type="GO" id="GO:0016020">
    <property type="term" value="C:membrane"/>
    <property type="evidence" value="ECO:0007669"/>
    <property type="project" value="UniProtKB-SubCell"/>
</dbReference>
<dbReference type="Proteomes" id="UP000827892">
    <property type="component" value="Chromosome X"/>
</dbReference>
<feature type="transmembrane region" description="Helical" evidence="6">
    <location>
        <begin position="177"/>
        <end position="193"/>
    </location>
</feature>
<reference evidence="8 9" key="1">
    <citation type="submission" date="2022-05" db="EMBL/GenBank/DDBJ databases">
        <title>Chromosome-level reference genomes for two strains of Caenorhabditis briggsae: an improved platform for comparative genomics.</title>
        <authorList>
            <person name="Stevens L."/>
            <person name="Andersen E.C."/>
        </authorList>
    </citation>
    <scope>NUCLEOTIDE SEQUENCE [LARGE SCALE GENOMIC DNA]</scope>
    <source>
        <strain evidence="8">QX1410_ONT</strain>
        <tissue evidence="8">Whole-organism</tissue>
    </source>
</reference>
<evidence type="ECO:0000256" key="3">
    <source>
        <dbReference type="ARBA" id="ARBA00022989"/>
    </source>
</evidence>
<feature type="domain" description="G-protein coupled receptors family 1 profile" evidence="7">
    <location>
        <begin position="74"/>
        <end position="361"/>
    </location>
</feature>
<evidence type="ECO:0000313" key="9">
    <source>
        <dbReference type="Proteomes" id="UP000827892"/>
    </source>
</evidence>
<feature type="transmembrane region" description="Helical" evidence="6">
    <location>
        <begin position="97"/>
        <end position="116"/>
    </location>
</feature>
<evidence type="ECO:0000256" key="5">
    <source>
        <dbReference type="SAM" id="MobiDB-lite"/>
    </source>
</evidence>
<feature type="compositionally biased region" description="Polar residues" evidence="5">
    <location>
        <begin position="266"/>
        <end position="281"/>
    </location>
</feature>
<dbReference type="EMBL" id="CP090896">
    <property type="protein sequence ID" value="ULT84123.1"/>
    <property type="molecule type" value="Genomic_DNA"/>
</dbReference>
<dbReference type="Gene3D" id="1.20.1070.10">
    <property type="entry name" value="Rhodopsin 7-helix transmembrane proteins"/>
    <property type="match status" value="1"/>
</dbReference>
<feature type="transmembrane region" description="Helical" evidence="6">
    <location>
        <begin position="59"/>
        <end position="77"/>
    </location>
</feature>
<accession>A0AAE8ZSW9</accession>
<dbReference type="CDD" id="cd14978">
    <property type="entry name" value="7tmA_FMRFamide_R-like"/>
    <property type="match status" value="1"/>
</dbReference>
<proteinExistence type="predicted"/>
<dbReference type="GO" id="GO:0004930">
    <property type="term" value="F:G protein-coupled receptor activity"/>
    <property type="evidence" value="ECO:0007669"/>
    <property type="project" value="InterPro"/>
</dbReference>
<feature type="region of interest" description="Disordered" evidence="5">
    <location>
        <begin position="259"/>
        <end position="283"/>
    </location>
</feature>
<keyword evidence="2 6" id="KW-0812">Transmembrane</keyword>
<dbReference type="Pfam" id="PF00001">
    <property type="entry name" value="7tm_1"/>
    <property type="match status" value="1"/>
</dbReference>
<gene>
    <name evidence="8" type="ORF">L3Y34_013036</name>
</gene>
<evidence type="ECO:0000256" key="4">
    <source>
        <dbReference type="ARBA" id="ARBA00023136"/>
    </source>
</evidence>
<sequence length="482" mass="54978">MEFQNSSYWETAMISSCNKITEWFFPWLQIVLSMESFCKEVSVNETLALAAELKTVKEWFTSIQVFCCILGVIGNVLNIRTLQSGTLQTVPFMYIRALAYFDLIALTMILNHFGLIRFSSIAPIMFFTTYIEAPVINTFLIAGLYCAFCLTIERYCLISRPHHRPSSNPRKQARRKIAILLGVSFCIHLPMALQRTMRRNDSGEYVMVNNIEILCQEPYWSIYNYYKLARECVRVAIVIIMTALNVVIAKRLKQNDERRNRLVRRSSPQNNSSSGMVTDSDASLPPAVRREESYFLRSFTEGRLTILMAVICFIFVVGNIPQIVVMILQNEAMEHNFKFQLYRHCSNTLEVLNHCLNFYVFCVASREYTRAFVNNCVCLQRVVYKFPFCRKIVFSRRSSSVMVPAGGFGIGNRDYLSMESFHDPNNVGENAASPFVHADPNVRGILVTANRETGTRQKKSLTIVNHNATDGEGPSSNGATQI</sequence>